<feature type="compositionally biased region" description="Basic and acidic residues" evidence="1">
    <location>
        <begin position="533"/>
        <end position="547"/>
    </location>
</feature>
<evidence type="ECO:0000313" key="3">
    <source>
        <dbReference type="Proteomes" id="UP000245207"/>
    </source>
</evidence>
<dbReference type="PANTHER" id="PTHR34427:SF5">
    <property type="entry name" value="DUF4283 DOMAIN-CONTAINING PROTEIN"/>
    <property type="match status" value="1"/>
</dbReference>
<dbReference type="OrthoDB" id="1673143at2759"/>
<protein>
    <submittedName>
        <fullName evidence="2">Nucleotide-binding alpha-beta plait domain-containing protein</fullName>
    </submittedName>
</protein>
<comment type="caution">
    <text evidence="2">The sequence shown here is derived from an EMBL/GenBank/DDBJ whole genome shotgun (WGS) entry which is preliminary data.</text>
</comment>
<proteinExistence type="predicted"/>
<evidence type="ECO:0000313" key="2">
    <source>
        <dbReference type="EMBL" id="PWA60658.1"/>
    </source>
</evidence>
<reference evidence="2 3" key="1">
    <citation type="journal article" date="2018" name="Mol. Plant">
        <title>The genome of Artemisia annua provides insight into the evolution of Asteraceae family and artemisinin biosynthesis.</title>
        <authorList>
            <person name="Shen Q."/>
            <person name="Zhang L."/>
            <person name="Liao Z."/>
            <person name="Wang S."/>
            <person name="Yan T."/>
            <person name="Shi P."/>
            <person name="Liu M."/>
            <person name="Fu X."/>
            <person name="Pan Q."/>
            <person name="Wang Y."/>
            <person name="Lv Z."/>
            <person name="Lu X."/>
            <person name="Zhang F."/>
            <person name="Jiang W."/>
            <person name="Ma Y."/>
            <person name="Chen M."/>
            <person name="Hao X."/>
            <person name="Li L."/>
            <person name="Tang Y."/>
            <person name="Lv G."/>
            <person name="Zhou Y."/>
            <person name="Sun X."/>
            <person name="Brodelius P.E."/>
            <person name="Rose J.K.C."/>
            <person name="Tang K."/>
        </authorList>
    </citation>
    <scope>NUCLEOTIDE SEQUENCE [LARGE SCALE GENOMIC DNA]</scope>
    <source>
        <strain evidence="3">cv. Huhao1</strain>
        <tissue evidence="2">Leaf</tissue>
    </source>
</reference>
<dbReference type="AlphaFoldDB" id="A0A2U1MHH0"/>
<feature type="region of interest" description="Disordered" evidence="1">
    <location>
        <begin position="423"/>
        <end position="453"/>
    </location>
</feature>
<accession>A0A2U1MHH0</accession>
<dbReference type="EMBL" id="PKPP01005300">
    <property type="protein sequence ID" value="PWA60658.1"/>
    <property type="molecule type" value="Genomic_DNA"/>
</dbReference>
<feature type="compositionally biased region" description="Basic and acidic residues" evidence="1">
    <location>
        <begin position="500"/>
        <end position="510"/>
    </location>
</feature>
<dbReference type="Proteomes" id="UP000245207">
    <property type="component" value="Unassembled WGS sequence"/>
</dbReference>
<keyword evidence="3" id="KW-1185">Reference proteome</keyword>
<feature type="region of interest" description="Disordered" evidence="1">
    <location>
        <begin position="497"/>
        <end position="547"/>
    </location>
</feature>
<organism evidence="2 3">
    <name type="scientific">Artemisia annua</name>
    <name type="common">Sweet wormwood</name>
    <dbReference type="NCBI Taxonomy" id="35608"/>
    <lineage>
        <taxon>Eukaryota</taxon>
        <taxon>Viridiplantae</taxon>
        <taxon>Streptophyta</taxon>
        <taxon>Embryophyta</taxon>
        <taxon>Tracheophyta</taxon>
        <taxon>Spermatophyta</taxon>
        <taxon>Magnoliopsida</taxon>
        <taxon>eudicotyledons</taxon>
        <taxon>Gunneridae</taxon>
        <taxon>Pentapetalae</taxon>
        <taxon>asterids</taxon>
        <taxon>campanulids</taxon>
        <taxon>Asterales</taxon>
        <taxon>Asteraceae</taxon>
        <taxon>Asteroideae</taxon>
        <taxon>Anthemideae</taxon>
        <taxon>Artemisiinae</taxon>
        <taxon>Artemisia</taxon>
    </lineage>
</organism>
<feature type="region of interest" description="Disordered" evidence="1">
    <location>
        <begin position="1"/>
        <end position="30"/>
    </location>
</feature>
<gene>
    <name evidence="2" type="ORF">CTI12_AA380800</name>
</gene>
<name>A0A2U1MHH0_ARTAN</name>
<sequence length="547" mass="60252">MKVDGQGVPKSKIPTSDFPPINPGPRPKSKFTPIGRSFREAVIGHKKNGLSPTVKSISLEEDGYLRSKLESCWVGKAKNFHVLQNAWDVIKNNGLTECKVKYVGGLSFLFEWDSKETAIKSLEENKIWVQQWFDDLKMWEDNGESYGRLTWIHIEGIPTLARSVNSVKSVVKDFGKILEVGRLDFDSKLILPIKVLMLVANSTEVCQTLNVELNGNVFSVRIFEERFQASSLISPPPYDQKDDKESDSEIGSVFEEEFIGPSMVVENVGIPSNEHQPLNTEDLLSTPVHCQSSSPGVSHSVNNGTINSFVEETEDVSLTLGQGCADDCMGPSIGIKSAHTPNGPLPSMAFDQDQLSCPTALVEPIENAIFNGARINERSIGSVPDLNIPIAQEGEIVIQEGENVIQDDPELDELLSSFQRLSQKANDFPDKGEKKRKSKPSKKNLVVGGASCPPPLVSQSDDAGFVGLADEECAMKIIGENIGFSFRKGIVITSPKKSRKENLFDGKTDPNVDPSLPVPSLAKEKPTKKKRKGVEVMKRRHWVNDKP</sequence>
<evidence type="ECO:0000256" key="1">
    <source>
        <dbReference type="SAM" id="MobiDB-lite"/>
    </source>
</evidence>
<dbReference type="PANTHER" id="PTHR34427">
    <property type="entry name" value="DUF4283 DOMAIN PROTEIN"/>
    <property type="match status" value="1"/>
</dbReference>